<feature type="region of interest" description="Disordered" evidence="1">
    <location>
        <begin position="1"/>
        <end position="72"/>
    </location>
</feature>
<keyword evidence="2" id="KW-1133">Transmembrane helix</keyword>
<evidence type="ECO:0000313" key="3">
    <source>
        <dbReference type="EMBL" id="MDN4162583.1"/>
    </source>
</evidence>
<keyword evidence="4" id="KW-1185">Reference proteome</keyword>
<protein>
    <recommendedName>
        <fullName evidence="5">DUF5666 domain-containing protein</fullName>
    </recommendedName>
</protein>
<evidence type="ECO:0000313" key="4">
    <source>
        <dbReference type="Proteomes" id="UP001168537"/>
    </source>
</evidence>
<accession>A0ABT8EWL8</accession>
<reference evidence="3" key="1">
    <citation type="submission" date="2023-06" db="EMBL/GenBank/DDBJ databases">
        <title>Draft genome sequence of Nocardioides sp. SOB72.</title>
        <authorList>
            <person name="Zhang G."/>
        </authorList>
    </citation>
    <scope>NUCLEOTIDE SEQUENCE</scope>
    <source>
        <strain evidence="3">SOB72</strain>
    </source>
</reference>
<sequence>MSGPDASFDDDPQLRERLRAVDPAASLAPADPDRVARLLEATMSTPDRDTTHDTGQHDIGQHDTTQHRDTGTTRRPFARIAGVAAVLVIGGVAFAATTGGDDETPPTAGGDPAPSVLTLAAPAEQGAGARCMMPNADVLAGQDVAFLGTVEELGADTVLLAVDEQYAGEEADEVRVESPADRMELLVGSVDFREGEQYLVSATGGEVAVCGLSGPATGELQNLYAEAFGG</sequence>
<dbReference type="EMBL" id="JAUHJR010000006">
    <property type="protein sequence ID" value="MDN4162583.1"/>
    <property type="molecule type" value="Genomic_DNA"/>
</dbReference>
<evidence type="ECO:0000256" key="2">
    <source>
        <dbReference type="SAM" id="Phobius"/>
    </source>
</evidence>
<keyword evidence="2" id="KW-0472">Membrane</keyword>
<gene>
    <name evidence="3" type="ORF">QWY29_14545</name>
</gene>
<dbReference type="Proteomes" id="UP001168537">
    <property type="component" value="Unassembled WGS sequence"/>
</dbReference>
<comment type="caution">
    <text evidence="3">The sequence shown here is derived from an EMBL/GenBank/DDBJ whole genome shotgun (WGS) entry which is preliminary data.</text>
</comment>
<feature type="compositionally biased region" description="Basic and acidic residues" evidence="1">
    <location>
        <begin position="46"/>
        <end position="72"/>
    </location>
</feature>
<organism evidence="3 4">
    <name type="scientific">Nocardioides abyssi</name>
    <dbReference type="NCBI Taxonomy" id="3058370"/>
    <lineage>
        <taxon>Bacteria</taxon>
        <taxon>Bacillati</taxon>
        <taxon>Actinomycetota</taxon>
        <taxon>Actinomycetes</taxon>
        <taxon>Propionibacteriales</taxon>
        <taxon>Nocardioidaceae</taxon>
        <taxon>Nocardioides</taxon>
    </lineage>
</organism>
<feature type="compositionally biased region" description="Low complexity" evidence="1">
    <location>
        <begin position="21"/>
        <end position="30"/>
    </location>
</feature>
<keyword evidence="2" id="KW-0812">Transmembrane</keyword>
<evidence type="ECO:0000256" key="1">
    <source>
        <dbReference type="SAM" id="MobiDB-lite"/>
    </source>
</evidence>
<proteinExistence type="predicted"/>
<feature type="transmembrane region" description="Helical" evidence="2">
    <location>
        <begin position="77"/>
        <end position="96"/>
    </location>
</feature>
<dbReference type="RefSeq" id="WP_300961745.1">
    <property type="nucleotide sequence ID" value="NZ_JAUHJR010000006.1"/>
</dbReference>
<name>A0ABT8EWL8_9ACTN</name>
<evidence type="ECO:0008006" key="5">
    <source>
        <dbReference type="Google" id="ProtNLM"/>
    </source>
</evidence>